<organism evidence="3">
    <name type="scientific">Melampsora larici-populina (strain 98AG31 / pathotype 3-4-7)</name>
    <name type="common">Poplar leaf rust fungus</name>
    <dbReference type="NCBI Taxonomy" id="747676"/>
    <lineage>
        <taxon>Eukaryota</taxon>
        <taxon>Fungi</taxon>
        <taxon>Dikarya</taxon>
        <taxon>Basidiomycota</taxon>
        <taxon>Pucciniomycotina</taxon>
        <taxon>Pucciniomycetes</taxon>
        <taxon>Pucciniales</taxon>
        <taxon>Melampsoraceae</taxon>
        <taxon>Melampsora</taxon>
    </lineage>
</organism>
<evidence type="ECO:0008006" key="4">
    <source>
        <dbReference type="Google" id="ProtNLM"/>
    </source>
</evidence>
<protein>
    <recommendedName>
        <fullName evidence="4">CxC1-like cysteine cluster associated with KDZ transposases domain-containing protein</fullName>
    </recommendedName>
</protein>
<evidence type="ECO:0000256" key="1">
    <source>
        <dbReference type="SAM" id="MobiDB-lite"/>
    </source>
</evidence>
<proteinExistence type="predicted"/>
<dbReference type="InParanoid" id="F4RHA7"/>
<evidence type="ECO:0000313" key="3">
    <source>
        <dbReference type="Proteomes" id="UP000001072"/>
    </source>
</evidence>
<dbReference type="HOGENOM" id="CLU_121539_0_0_1"/>
<dbReference type="Proteomes" id="UP000001072">
    <property type="component" value="Unassembled WGS sequence"/>
</dbReference>
<dbReference type="EMBL" id="GL883101">
    <property type="protein sequence ID" value="EGG08236.1"/>
    <property type="molecule type" value="Genomic_DNA"/>
</dbReference>
<dbReference type="GeneID" id="18929836"/>
<feature type="region of interest" description="Disordered" evidence="1">
    <location>
        <begin position="52"/>
        <end position="116"/>
    </location>
</feature>
<sequence length="203" mass="23343">MGNHGNSIPCPLSQAINKRSRKTKGNAEIELDEINRLEDEWADKRCTKLRKVILNPPLNTNEASTSNETNNLEVEDENTGPASPNHFNLDYNMFPDEDDPPPSPSENESDASEENDEVVRHITSVSYQQRRVREELQWRQNLTPMFVAFMEASKMTLQWGTASWNIDWKPECGCSTAKKRTRPVDVVDIFSMYQLVLILMYHN</sequence>
<dbReference type="AlphaFoldDB" id="F4RHA7"/>
<gene>
    <name evidence="2" type="ORF">MELLADRAFT_62070</name>
</gene>
<feature type="compositionally biased region" description="Acidic residues" evidence="1">
    <location>
        <begin position="107"/>
        <end position="116"/>
    </location>
</feature>
<dbReference type="KEGG" id="mlr:MELLADRAFT_62070"/>
<feature type="region of interest" description="Disordered" evidence="1">
    <location>
        <begin position="1"/>
        <end position="25"/>
    </location>
</feature>
<accession>F4RHA7</accession>
<dbReference type="VEuPathDB" id="FungiDB:MELLADRAFT_62070"/>
<keyword evidence="3" id="KW-1185">Reference proteome</keyword>
<dbReference type="OrthoDB" id="2518445at2759"/>
<evidence type="ECO:0000313" key="2">
    <source>
        <dbReference type="EMBL" id="EGG08236.1"/>
    </source>
</evidence>
<feature type="compositionally biased region" description="Low complexity" evidence="1">
    <location>
        <begin position="58"/>
        <end position="72"/>
    </location>
</feature>
<reference evidence="3" key="1">
    <citation type="journal article" date="2011" name="Proc. Natl. Acad. Sci. U.S.A.">
        <title>Obligate biotrophy features unraveled by the genomic analysis of rust fungi.</title>
        <authorList>
            <person name="Duplessis S."/>
            <person name="Cuomo C.A."/>
            <person name="Lin Y.-C."/>
            <person name="Aerts A."/>
            <person name="Tisserant E."/>
            <person name="Veneault-Fourrey C."/>
            <person name="Joly D.L."/>
            <person name="Hacquard S."/>
            <person name="Amselem J."/>
            <person name="Cantarel B.L."/>
            <person name="Chiu R."/>
            <person name="Coutinho P.M."/>
            <person name="Feau N."/>
            <person name="Field M."/>
            <person name="Frey P."/>
            <person name="Gelhaye E."/>
            <person name="Goldberg J."/>
            <person name="Grabherr M.G."/>
            <person name="Kodira C.D."/>
            <person name="Kohler A."/>
            <person name="Kuees U."/>
            <person name="Lindquist E.A."/>
            <person name="Lucas S.M."/>
            <person name="Mago R."/>
            <person name="Mauceli E."/>
            <person name="Morin E."/>
            <person name="Murat C."/>
            <person name="Pangilinan J.L."/>
            <person name="Park R."/>
            <person name="Pearson M."/>
            <person name="Quesneville H."/>
            <person name="Rouhier N."/>
            <person name="Sakthikumar S."/>
            <person name="Salamov A.A."/>
            <person name="Schmutz J."/>
            <person name="Selles B."/>
            <person name="Shapiro H."/>
            <person name="Tanguay P."/>
            <person name="Tuskan G.A."/>
            <person name="Henrissat B."/>
            <person name="Van de Peer Y."/>
            <person name="Rouze P."/>
            <person name="Ellis J.G."/>
            <person name="Dodds P.N."/>
            <person name="Schein J.E."/>
            <person name="Zhong S."/>
            <person name="Hamelin R.C."/>
            <person name="Grigoriev I.V."/>
            <person name="Szabo L.J."/>
            <person name="Martin F."/>
        </authorList>
    </citation>
    <scope>NUCLEOTIDE SEQUENCE [LARGE SCALE GENOMIC DNA]</scope>
    <source>
        <strain evidence="3">98AG31 / pathotype 3-4-7</strain>
    </source>
</reference>
<name>F4RHA7_MELLP</name>
<dbReference type="RefSeq" id="XP_007408434.1">
    <property type="nucleotide sequence ID" value="XM_007408372.1"/>
</dbReference>